<gene>
    <name evidence="7" type="ordered locus">Arcpr_0159</name>
</gene>
<evidence type="ECO:0000256" key="5">
    <source>
        <dbReference type="ARBA" id="ARBA00023136"/>
    </source>
</evidence>
<evidence type="ECO:0008006" key="9">
    <source>
        <dbReference type="Google" id="ProtNLM"/>
    </source>
</evidence>
<accession>D2RG05</accession>
<dbReference type="Proteomes" id="UP000001901">
    <property type="component" value="Chromosome"/>
</dbReference>
<evidence type="ECO:0000256" key="4">
    <source>
        <dbReference type="ARBA" id="ARBA00022989"/>
    </source>
</evidence>
<dbReference type="GO" id="GO:0005886">
    <property type="term" value="C:plasma membrane"/>
    <property type="evidence" value="ECO:0007669"/>
    <property type="project" value="UniProtKB-SubCell"/>
</dbReference>
<comment type="subcellular location">
    <subcellularLocation>
        <location evidence="1">Cell membrane</location>
        <topology evidence="1">Multi-pass membrane protein</topology>
    </subcellularLocation>
</comment>
<dbReference type="HOGENOM" id="CLU_136000_1_1_2"/>
<evidence type="ECO:0000256" key="1">
    <source>
        <dbReference type="ARBA" id="ARBA00004651"/>
    </source>
</evidence>
<evidence type="ECO:0000256" key="6">
    <source>
        <dbReference type="SAM" id="Phobius"/>
    </source>
</evidence>
<keyword evidence="3 6" id="KW-0812">Transmembrane</keyword>
<dbReference type="eggNOG" id="arCOG04924">
    <property type="taxonomic scope" value="Archaea"/>
</dbReference>
<dbReference type="KEGG" id="apo:Arcpr_0159"/>
<name>D2RG05_ARCPA</name>
<dbReference type="PaxDb" id="572546-Arcpr_0159"/>
<keyword evidence="8" id="KW-1185">Reference proteome</keyword>
<evidence type="ECO:0000313" key="8">
    <source>
        <dbReference type="Proteomes" id="UP000001901"/>
    </source>
</evidence>
<proteinExistence type="predicted"/>
<keyword evidence="2" id="KW-1003">Cell membrane</keyword>
<dbReference type="Pfam" id="PF06146">
    <property type="entry name" value="PsiE"/>
    <property type="match status" value="1"/>
</dbReference>
<dbReference type="RefSeq" id="WP_012939566.1">
    <property type="nucleotide sequence ID" value="NC_013741.1"/>
</dbReference>
<sequence length="136" mass="15919">MAKGKTYQFFTKAYYALMFMMAFVVLILLILNVYIIVKSIPNVVIVESRRVLDELIAEILTFFVLIELTRAFTEYFAYHRVRLSLMAEIASIFILREILIKLYVGEYDWLTLIAFSVLLISVVIVRVMCLKYSPKE</sequence>
<feature type="transmembrane region" description="Helical" evidence="6">
    <location>
        <begin position="12"/>
        <end position="35"/>
    </location>
</feature>
<dbReference type="GeneID" id="8738808"/>
<feature type="transmembrane region" description="Helical" evidence="6">
    <location>
        <begin position="109"/>
        <end position="129"/>
    </location>
</feature>
<keyword evidence="5 6" id="KW-0472">Membrane</keyword>
<dbReference type="AlphaFoldDB" id="D2RG05"/>
<dbReference type="STRING" id="572546.Arcpr_0159"/>
<dbReference type="InterPro" id="IPR020948">
    <property type="entry name" value="P_starv_induced_PsiE-like"/>
</dbReference>
<evidence type="ECO:0000256" key="2">
    <source>
        <dbReference type="ARBA" id="ARBA00022475"/>
    </source>
</evidence>
<keyword evidence="4 6" id="KW-1133">Transmembrane helix</keyword>
<protein>
    <recommendedName>
        <fullName evidence="9">Phosphate-starvation-inducible E-like protein</fullName>
    </recommendedName>
</protein>
<organism evidence="7 8">
    <name type="scientific">Archaeoglobus profundus (strain DSM 5631 / JCM 9629 / NBRC 100127 / Av18)</name>
    <dbReference type="NCBI Taxonomy" id="572546"/>
    <lineage>
        <taxon>Archaea</taxon>
        <taxon>Methanobacteriati</taxon>
        <taxon>Methanobacteriota</taxon>
        <taxon>Archaeoglobi</taxon>
        <taxon>Archaeoglobales</taxon>
        <taxon>Archaeoglobaceae</taxon>
        <taxon>Archaeoglobus</taxon>
    </lineage>
</organism>
<reference evidence="7 8" key="1">
    <citation type="journal article" date="2010" name="Stand. Genomic Sci.">
        <title>Complete genome sequence of Archaeoglobus profundus type strain (AV18).</title>
        <authorList>
            <person name="von Jan M."/>
            <person name="Lapidus A."/>
            <person name="Del Rio T.G."/>
            <person name="Copeland A."/>
            <person name="Tice H."/>
            <person name="Cheng J.F."/>
            <person name="Lucas S."/>
            <person name="Chen F."/>
            <person name="Nolan M."/>
            <person name="Goodwin L."/>
            <person name="Han C."/>
            <person name="Pitluck S."/>
            <person name="Liolios K."/>
            <person name="Ivanova N."/>
            <person name="Mavromatis K."/>
            <person name="Ovchinnikova G."/>
            <person name="Chertkov O."/>
            <person name="Pati A."/>
            <person name="Chen A."/>
            <person name="Palaniappan K."/>
            <person name="Land M."/>
            <person name="Hauser L."/>
            <person name="Chang Y.J."/>
            <person name="Jeffries C.D."/>
            <person name="Saunders E."/>
            <person name="Brettin T."/>
            <person name="Detter J.C."/>
            <person name="Chain P."/>
            <person name="Eichinger K."/>
            <person name="Huber H."/>
            <person name="Spring S."/>
            <person name="Rohde M."/>
            <person name="Goker M."/>
            <person name="Wirth R."/>
            <person name="Woyke T."/>
            <person name="Bristow J."/>
            <person name="Eisen J.A."/>
            <person name="Markowitz V."/>
            <person name="Hugenholtz P."/>
            <person name="Kyrpides N.C."/>
            <person name="Klenk H.P."/>
        </authorList>
    </citation>
    <scope>NUCLEOTIDE SEQUENCE [LARGE SCALE GENOMIC DNA]</scope>
    <source>
        <strain evidence="8">DSM 5631 / JCM 9629 / NBRC 100127 / Av18</strain>
    </source>
</reference>
<evidence type="ECO:0000313" key="7">
    <source>
        <dbReference type="EMBL" id="ADB57230.1"/>
    </source>
</evidence>
<dbReference type="EMBL" id="CP001857">
    <property type="protein sequence ID" value="ADB57230.1"/>
    <property type="molecule type" value="Genomic_DNA"/>
</dbReference>
<evidence type="ECO:0000256" key="3">
    <source>
        <dbReference type="ARBA" id="ARBA00022692"/>
    </source>
</evidence>